<keyword evidence="1" id="KW-0472">Membrane</keyword>
<organism evidence="2 3">
    <name type="scientific">Elysia marginata</name>
    <dbReference type="NCBI Taxonomy" id="1093978"/>
    <lineage>
        <taxon>Eukaryota</taxon>
        <taxon>Metazoa</taxon>
        <taxon>Spiralia</taxon>
        <taxon>Lophotrochozoa</taxon>
        <taxon>Mollusca</taxon>
        <taxon>Gastropoda</taxon>
        <taxon>Heterobranchia</taxon>
        <taxon>Euthyneura</taxon>
        <taxon>Panpulmonata</taxon>
        <taxon>Sacoglossa</taxon>
        <taxon>Placobranchoidea</taxon>
        <taxon>Plakobranchidae</taxon>
        <taxon>Elysia</taxon>
    </lineage>
</organism>
<protein>
    <submittedName>
        <fullName evidence="2">Uncharacterized protein</fullName>
    </submittedName>
</protein>
<keyword evidence="1" id="KW-0812">Transmembrane</keyword>
<evidence type="ECO:0000256" key="1">
    <source>
        <dbReference type="SAM" id="Phobius"/>
    </source>
</evidence>
<gene>
    <name evidence="2" type="ORF">ElyMa_001925900</name>
</gene>
<accession>A0AAV4EU78</accession>
<comment type="caution">
    <text evidence="2">The sequence shown here is derived from an EMBL/GenBank/DDBJ whole genome shotgun (WGS) entry which is preliminary data.</text>
</comment>
<feature type="transmembrane region" description="Helical" evidence="1">
    <location>
        <begin position="75"/>
        <end position="97"/>
    </location>
</feature>
<dbReference type="Proteomes" id="UP000762676">
    <property type="component" value="Unassembled WGS sequence"/>
</dbReference>
<sequence>MIPCLCAVHAVEAVARGSDSAAKVAVAVPPQIDVTAQNSIASRCRRMPTVVTFTTDMCVSSLQGCHQHLHRTQRIMLTISVITFIIIYTIIIVRIIIIPTCVISVMTIIYTNIAMHQCTARKLL</sequence>
<evidence type="ECO:0000313" key="3">
    <source>
        <dbReference type="Proteomes" id="UP000762676"/>
    </source>
</evidence>
<keyword evidence="3" id="KW-1185">Reference proteome</keyword>
<reference evidence="2 3" key="1">
    <citation type="journal article" date="2021" name="Elife">
        <title>Chloroplast acquisition without the gene transfer in kleptoplastic sea slugs, Plakobranchus ocellatus.</title>
        <authorList>
            <person name="Maeda T."/>
            <person name="Takahashi S."/>
            <person name="Yoshida T."/>
            <person name="Shimamura S."/>
            <person name="Takaki Y."/>
            <person name="Nagai Y."/>
            <person name="Toyoda A."/>
            <person name="Suzuki Y."/>
            <person name="Arimoto A."/>
            <person name="Ishii H."/>
            <person name="Satoh N."/>
            <person name="Nishiyama T."/>
            <person name="Hasebe M."/>
            <person name="Maruyama T."/>
            <person name="Minagawa J."/>
            <person name="Obokata J."/>
            <person name="Shigenobu S."/>
        </authorList>
    </citation>
    <scope>NUCLEOTIDE SEQUENCE [LARGE SCALE GENOMIC DNA]</scope>
</reference>
<dbReference type="AlphaFoldDB" id="A0AAV4EU78"/>
<keyword evidence="1" id="KW-1133">Transmembrane helix</keyword>
<proteinExistence type="predicted"/>
<evidence type="ECO:0000313" key="2">
    <source>
        <dbReference type="EMBL" id="GFR64573.1"/>
    </source>
</evidence>
<dbReference type="EMBL" id="BMAT01003902">
    <property type="protein sequence ID" value="GFR64573.1"/>
    <property type="molecule type" value="Genomic_DNA"/>
</dbReference>
<name>A0AAV4EU78_9GAST</name>